<organism evidence="1">
    <name type="scientific">Centruroides hentzi</name>
    <dbReference type="NCBI Taxonomy" id="88313"/>
    <lineage>
        <taxon>Eukaryota</taxon>
        <taxon>Metazoa</taxon>
        <taxon>Ecdysozoa</taxon>
        <taxon>Arthropoda</taxon>
        <taxon>Chelicerata</taxon>
        <taxon>Arachnida</taxon>
        <taxon>Scorpiones</taxon>
        <taxon>Buthida</taxon>
        <taxon>Buthoidea</taxon>
        <taxon>Buthidae</taxon>
        <taxon>Centruroides</taxon>
    </lineage>
</organism>
<dbReference type="GO" id="GO:0008168">
    <property type="term" value="F:methyltransferase activity"/>
    <property type="evidence" value="ECO:0007669"/>
    <property type="project" value="UniProtKB-KW"/>
</dbReference>
<reference evidence="1" key="1">
    <citation type="journal article" date="2017" name="Toxicon">
        <title>Venom-gland transcriptomics and venom proteomics of the Hentz striped scorpion (Centruroides hentzi; Buthidae) reveal high toxin diversity in a harmless member of a lethal family.</title>
        <authorList>
            <person name="Ward M.J."/>
            <person name="Ellsworth S.A."/>
            <person name="Rokyta D.R."/>
        </authorList>
    </citation>
    <scope>NUCLEOTIDE SEQUENCE</scope>
    <source>
        <tissue evidence="1">Venom gland</tissue>
    </source>
</reference>
<dbReference type="GO" id="GO:0032259">
    <property type="term" value="P:methylation"/>
    <property type="evidence" value="ECO:0007669"/>
    <property type="project" value="UniProtKB-KW"/>
</dbReference>
<dbReference type="PANTHER" id="PTHR31649:SF1">
    <property type="entry name" value="FARNESOIC ACID O-METHYL TRANSFERASE DOMAIN-CONTAINING PROTEIN"/>
    <property type="match status" value="1"/>
</dbReference>
<name>A0A2I9LP56_9SCOR</name>
<dbReference type="SMART" id="SM00696">
    <property type="entry name" value="DM9"/>
    <property type="match status" value="2"/>
</dbReference>
<dbReference type="EMBL" id="GFWZ01000189">
    <property type="protein sequence ID" value="MBW20179.1"/>
    <property type="molecule type" value="Transcribed_RNA"/>
</dbReference>
<sequence>MEYCGPTHYRRIAEWVPASSGHVPPCAVQAGYDVSDTLYVARAHHNGDNIPGKLVPSHGCCYVPWGGEEHSHHSYQVLCNPEGVQLEWRFTSGGDIPPGAVQGGMTADGEPLYIGRHDHEGTMTVGKVQPSHGVLYIAFGGREHSYPDYEVLVCKSVVF</sequence>
<protein>
    <submittedName>
        <fullName evidence="1">Methyltransferase-like protein</fullName>
    </submittedName>
</protein>
<keyword evidence="1" id="KW-0489">Methyltransferase</keyword>
<dbReference type="Pfam" id="PF11901">
    <property type="entry name" value="DM9"/>
    <property type="match status" value="1"/>
</dbReference>
<proteinExistence type="predicted"/>
<accession>A0A2I9LP56</accession>
<keyword evidence="1" id="KW-0808">Transferase</keyword>
<dbReference type="AlphaFoldDB" id="A0A2I9LP56"/>
<evidence type="ECO:0000313" key="1">
    <source>
        <dbReference type="EMBL" id="MBW20179.1"/>
    </source>
</evidence>
<dbReference type="PANTHER" id="PTHR31649">
    <property type="entry name" value="AGAP009604-PA"/>
    <property type="match status" value="1"/>
</dbReference>
<dbReference type="InterPro" id="IPR006616">
    <property type="entry name" value="DM9_repeat"/>
</dbReference>